<evidence type="ECO:0000259" key="1">
    <source>
        <dbReference type="Pfam" id="PF08281"/>
    </source>
</evidence>
<keyword evidence="3" id="KW-1185">Reference proteome</keyword>
<comment type="caution">
    <text evidence="2">The sequence shown here is derived from an EMBL/GenBank/DDBJ whole genome shotgun (WGS) entry which is preliminary data.</text>
</comment>
<dbReference type="SUPFAM" id="SSF88659">
    <property type="entry name" value="Sigma3 and sigma4 domains of RNA polymerase sigma factors"/>
    <property type="match status" value="1"/>
</dbReference>
<dbReference type="InterPro" id="IPR036388">
    <property type="entry name" value="WH-like_DNA-bd_sf"/>
</dbReference>
<name>A0ABP2K1U8_9LIST</name>
<sequence>AIFMHLQAHKKHKQHAFDSYCKKILRNETRNIYKEIERLKKYEVSMESLSEKELGKQVIYESNMTREFLFFVENVGMVIVTGEIIAEAIKLLPKEKQAIILLSYILGMSDRKIAEELNLVRRTVSRRRNSTLAELKKIMEED</sequence>
<organism evidence="2 3">
    <name type="scientific">Listeria marthii FSL S4-120</name>
    <dbReference type="NCBI Taxonomy" id="702457"/>
    <lineage>
        <taxon>Bacteria</taxon>
        <taxon>Bacillati</taxon>
        <taxon>Bacillota</taxon>
        <taxon>Bacilli</taxon>
        <taxon>Bacillales</taxon>
        <taxon>Listeriaceae</taxon>
        <taxon>Listeria</taxon>
    </lineage>
</organism>
<reference evidence="2 3" key="1">
    <citation type="journal article" date="2010" name="Microbiol. Resour. Announc.">
        <title>Comparative genomics of the bacterial genus Listeria: Genome evolution is characterized by limited gene acquisition and limited gene loss.</title>
        <authorList>
            <person name="den Bakker H.C."/>
            <person name="Cummings C.A."/>
            <person name="Ferreira V."/>
            <person name="Vatta P."/>
            <person name="Orsi R.H."/>
            <person name="Degoricija L."/>
            <person name="Barker M."/>
            <person name="Petrauskene O."/>
            <person name="Furtado M.R."/>
            <person name="Wiedmann M."/>
        </authorList>
    </citation>
    <scope>NUCLEOTIDE SEQUENCE [LARGE SCALE GENOMIC DNA]</scope>
    <source>
        <strain evidence="2 3">FSL S4-120</strain>
    </source>
</reference>
<feature type="domain" description="RNA polymerase sigma factor 70 region 4 type 2" evidence="1">
    <location>
        <begin position="83"/>
        <end position="127"/>
    </location>
</feature>
<dbReference type="InterPro" id="IPR013249">
    <property type="entry name" value="RNA_pol_sigma70_r4_t2"/>
</dbReference>
<dbReference type="Proteomes" id="UP000003412">
    <property type="component" value="Chromosome"/>
</dbReference>
<protein>
    <submittedName>
        <fullName evidence="2">ECF subfamily RNA polymerase sigma-24 factor</fullName>
    </submittedName>
</protein>
<evidence type="ECO:0000313" key="3">
    <source>
        <dbReference type="Proteomes" id="UP000003412"/>
    </source>
</evidence>
<accession>A0ABP2K1U8</accession>
<feature type="non-terminal residue" evidence="2">
    <location>
        <position position="1"/>
    </location>
</feature>
<evidence type="ECO:0000313" key="2">
    <source>
        <dbReference type="EMBL" id="EFR87965.1"/>
    </source>
</evidence>
<dbReference type="EMBL" id="ADXF01000568">
    <property type="protein sequence ID" value="EFR87965.1"/>
    <property type="molecule type" value="Genomic_DNA"/>
</dbReference>
<gene>
    <name evidence="2" type="ORF">NT05LM_1455</name>
</gene>
<dbReference type="InterPro" id="IPR013324">
    <property type="entry name" value="RNA_pol_sigma_r3/r4-like"/>
</dbReference>
<proteinExistence type="predicted"/>
<dbReference type="Pfam" id="PF08281">
    <property type="entry name" value="Sigma70_r4_2"/>
    <property type="match status" value="1"/>
</dbReference>
<dbReference type="Gene3D" id="1.10.10.10">
    <property type="entry name" value="Winged helix-like DNA-binding domain superfamily/Winged helix DNA-binding domain"/>
    <property type="match status" value="1"/>
</dbReference>